<dbReference type="Pfam" id="PF12036">
    <property type="entry name" value="DUF3522"/>
    <property type="match status" value="1"/>
</dbReference>
<dbReference type="PANTHER" id="PTHR14319">
    <property type="entry name" value="FIVE-SPAN TRANSMEMBRANE PROTEIN M83"/>
    <property type="match status" value="1"/>
</dbReference>
<dbReference type="EMBL" id="MPUH01001308">
    <property type="protein sequence ID" value="OMJ68579.1"/>
    <property type="molecule type" value="Genomic_DNA"/>
</dbReference>
<dbReference type="PROSITE" id="PS00022">
    <property type="entry name" value="EGF_1"/>
    <property type="match status" value="1"/>
</dbReference>
<evidence type="ECO:0000313" key="10">
    <source>
        <dbReference type="Proteomes" id="UP000187209"/>
    </source>
</evidence>
<comment type="similarity">
    <text evidence="2">Belongs to the TMEM8 family.</text>
</comment>
<dbReference type="GO" id="GO:0005886">
    <property type="term" value="C:plasma membrane"/>
    <property type="evidence" value="ECO:0007669"/>
    <property type="project" value="UniProtKB-SubCell"/>
</dbReference>
<dbReference type="InterPro" id="IPR021910">
    <property type="entry name" value="NGX6/PGAP6/MYMK"/>
</dbReference>
<dbReference type="Proteomes" id="UP000187209">
    <property type="component" value="Unassembled WGS sequence"/>
</dbReference>
<evidence type="ECO:0000259" key="8">
    <source>
        <dbReference type="PROSITE" id="PS00022"/>
    </source>
</evidence>
<keyword evidence="10" id="KW-1185">Reference proteome</keyword>
<keyword evidence="6 7" id="KW-0472">Membrane</keyword>
<name>A0A1R2AVL1_9CILI</name>
<evidence type="ECO:0000256" key="4">
    <source>
        <dbReference type="ARBA" id="ARBA00022692"/>
    </source>
</evidence>
<dbReference type="InterPro" id="IPR000742">
    <property type="entry name" value="EGF"/>
</dbReference>
<sequence length="605" mass="70095">MLLLLICSLAIAWEELVTETREFKGQVKKFESSHEKIDMPEQPLVWIKLKIELQDGNTNYEEYSQPKPYIYISRNANPEYIWDYEIEIINLVGKIEIDRIPYCKFLIIRIDGGLNNEFSITPSYGLGSFSYTLTVTYMYCLSNSHTSYDMIMCDIPLVNENTQAEFFGSMVDLPYFVSSVTFLGKNMTISDKNFDFESKTFDSLTVYDPSPGKWFITGYGLYNYTYKSCDWISAYIAKCNNATFEFLTSVPLLQTSGSIVKKITTDFLVFEVQDQDVKYWYEAETKPNSNITVRYQVMDMPVKFPFLRAGYNYLSFSSSNVSISLYKAESTSEFCNGHGYKISNELVYICDCDEQYTGRHCENQGLDNSTYILGLLILSGSNLAMIPAIILGTYQGFYGEVVVFTANMLASGIYHICDYGYYCFDFKYSFLHDFDFILSYLSVMVTLIYLIRLKSKHFKLGLYALLFVFLLFIGTSSGFKTFATEALPPLVLALLPLAKWLWIVHKLSLEYRKCNWSWEEFKWFFFQSKNFHIGWVFMGFLFLVTGISMQFVIKSNRYYWVTHSSWHLFIMLTPMCCFKAFPVGSKDFNLRKEEGDEPLLASSIN</sequence>
<keyword evidence="5 7" id="KW-1133">Transmembrane helix</keyword>
<dbReference type="PANTHER" id="PTHR14319:SF3">
    <property type="entry name" value="TRANSMEMBRANE PROTEIN-LIKE PROTEIN"/>
    <property type="match status" value="1"/>
</dbReference>
<keyword evidence="3" id="KW-1003">Cell membrane</keyword>
<feature type="transmembrane region" description="Helical" evidence="7">
    <location>
        <begin position="460"/>
        <end position="479"/>
    </location>
</feature>
<gene>
    <name evidence="9" type="ORF">SteCoe_33934</name>
</gene>
<accession>A0A1R2AVL1</accession>
<evidence type="ECO:0000256" key="5">
    <source>
        <dbReference type="ARBA" id="ARBA00022989"/>
    </source>
</evidence>
<proteinExistence type="inferred from homology"/>
<organism evidence="9 10">
    <name type="scientific">Stentor coeruleus</name>
    <dbReference type="NCBI Taxonomy" id="5963"/>
    <lineage>
        <taxon>Eukaryota</taxon>
        <taxon>Sar</taxon>
        <taxon>Alveolata</taxon>
        <taxon>Ciliophora</taxon>
        <taxon>Postciliodesmatophora</taxon>
        <taxon>Heterotrichea</taxon>
        <taxon>Heterotrichida</taxon>
        <taxon>Stentoridae</taxon>
        <taxon>Stentor</taxon>
    </lineage>
</organism>
<evidence type="ECO:0000256" key="7">
    <source>
        <dbReference type="SAM" id="Phobius"/>
    </source>
</evidence>
<evidence type="ECO:0000256" key="6">
    <source>
        <dbReference type="ARBA" id="ARBA00023136"/>
    </source>
</evidence>
<evidence type="ECO:0000313" key="9">
    <source>
        <dbReference type="EMBL" id="OMJ68579.1"/>
    </source>
</evidence>
<comment type="subcellular location">
    <subcellularLocation>
        <location evidence="1">Cell membrane</location>
        <topology evidence="1">Multi-pass membrane protein</topology>
    </subcellularLocation>
</comment>
<feature type="domain" description="EGF-like" evidence="8">
    <location>
        <begin position="350"/>
        <end position="361"/>
    </location>
</feature>
<feature type="transmembrane region" description="Helical" evidence="7">
    <location>
        <begin position="371"/>
        <end position="390"/>
    </location>
</feature>
<protein>
    <recommendedName>
        <fullName evidence="8">EGF-like domain-containing protein</fullName>
    </recommendedName>
</protein>
<comment type="caution">
    <text evidence="9">The sequence shown here is derived from an EMBL/GenBank/DDBJ whole genome shotgun (WGS) entry which is preliminary data.</text>
</comment>
<dbReference type="OrthoDB" id="69646at2759"/>
<dbReference type="AlphaFoldDB" id="A0A1R2AVL1"/>
<evidence type="ECO:0000256" key="2">
    <source>
        <dbReference type="ARBA" id="ARBA00005542"/>
    </source>
</evidence>
<keyword evidence="4 7" id="KW-0812">Transmembrane</keyword>
<evidence type="ECO:0000256" key="3">
    <source>
        <dbReference type="ARBA" id="ARBA00022475"/>
    </source>
</evidence>
<feature type="transmembrane region" description="Helical" evidence="7">
    <location>
        <begin position="436"/>
        <end position="453"/>
    </location>
</feature>
<evidence type="ECO:0000256" key="1">
    <source>
        <dbReference type="ARBA" id="ARBA00004651"/>
    </source>
</evidence>
<reference evidence="9 10" key="1">
    <citation type="submission" date="2016-11" db="EMBL/GenBank/DDBJ databases">
        <title>The macronuclear genome of Stentor coeruleus: a giant cell with tiny introns.</title>
        <authorList>
            <person name="Slabodnick M."/>
            <person name="Ruby J.G."/>
            <person name="Reiff S.B."/>
            <person name="Swart E.C."/>
            <person name="Gosai S."/>
            <person name="Prabakaran S."/>
            <person name="Witkowska E."/>
            <person name="Larue G.E."/>
            <person name="Fisher S."/>
            <person name="Freeman R.M."/>
            <person name="Gunawardena J."/>
            <person name="Chu W."/>
            <person name="Stover N.A."/>
            <person name="Gregory B.D."/>
            <person name="Nowacki M."/>
            <person name="Derisi J."/>
            <person name="Roy S.W."/>
            <person name="Marshall W.F."/>
            <person name="Sood P."/>
        </authorList>
    </citation>
    <scope>NUCLEOTIDE SEQUENCE [LARGE SCALE GENOMIC DNA]</scope>
    <source>
        <strain evidence="9">WM001</strain>
    </source>
</reference>
<feature type="transmembrane region" description="Helical" evidence="7">
    <location>
        <begin position="530"/>
        <end position="553"/>
    </location>
</feature>
<feature type="transmembrane region" description="Helical" evidence="7">
    <location>
        <begin position="397"/>
        <end position="416"/>
    </location>
</feature>